<feature type="transmembrane region" description="Helical" evidence="1">
    <location>
        <begin position="103"/>
        <end position="123"/>
    </location>
</feature>
<dbReference type="Pfam" id="PF04773">
    <property type="entry name" value="FecR"/>
    <property type="match status" value="1"/>
</dbReference>
<keyword evidence="5" id="KW-1185">Reference proteome</keyword>
<keyword evidence="1" id="KW-0472">Membrane</keyword>
<evidence type="ECO:0000313" key="5">
    <source>
        <dbReference type="Proteomes" id="UP001501508"/>
    </source>
</evidence>
<evidence type="ECO:0000256" key="1">
    <source>
        <dbReference type="SAM" id="Phobius"/>
    </source>
</evidence>
<dbReference type="Gene3D" id="2.60.120.1440">
    <property type="match status" value="1"/>
</dbReference>
<dbReference type="Pfam" id="PF16344">
    <property type="entry name" value="FecR_C"/>
    <property type="match status" value="1"/>
</dbReference>
<dbReference type="InterPro" id="IPR006860">
    <property type="entry name" value="FecR"/>
</dbReference>
<gene>
    <name evidence="4" type="ORF">GCM10023091_36760</name>
</gene>
<dbReference type="PANTHER" id="PTHR30273:SF2">
    <property type="entry name" value="PROTEIN FECR"/>
    <property type="match status" value="1"/>
</dbReference>
<evidence type="ECO:0000313" key="4">
    <source>
        <dbReference type="EMBL" id="GAA4445299.1"/>
    </source>
</evidence>
<evidence type="ECO:0008006" key="6">
    <source>
        <dbReference type="Google" id="ProtNLM"/>
    </source>
</evidence>
<feature type="domain" description="FecR protein" evidence="2">
    <location>
        <begin position="129"/>
        <end position="227"/>
    </location>
</feature>
<keyword evidence="1" id="KW-0812">Transmembrane</keyword>
<dbReference type="Gene3D" id="3.55.50.30">
    <property type="match status" value="1"/>
</dbReference>
<dbReference type="PANTHER" id="PTHR30273">
    <property type="entry name" value="PERIPLASMIC SIGNAL SENSOR AND SIGMA FACTOR ACTIVATOR FECR-RELATED"/>
    <property type="match status" value="1"/>
</dbReference>
<sequence length="347" mass="40042">MKPYSDYISYDAEAFLADPSFRAWIAGPTPEMKAYWQGLLKCYPHLRHPFGQAQLLAQGMESTWISFSQTYVDELFRKTLTTLPAEQADSPVAGRSTRLRFRWAYAAAVLFPLVSGLLVYDYFFREKLIQTGNAEVRTLTLYDGSEIKLNANSQLRLPSRFKWRSTREVWFTGEGSFFVQKQLEDDTGKKRKFTVHTERAEVAVLGTRFTVYNRSQRTRILLEEGRIALTDPVAGKMFLMKPGQVASYKKGDGTYRMEKADAEQQRPLTAWRSHLLVFENAPMTELKQRFQEVYGIELVMEGEEFKEQYFTGELPLNDTQKALIILSEAFGLEAVPYQDRIYFLSNP</sequence>
<comment type="caution">
    <text evidence="4">The sequence shown here is derived from an EMBL/GenBank/DDBJ whole genome shotgun (WGS) entry which is preliminary data.</text>
</comment>
<proteinExistence type="predicted"/>
<keyword evidence="1" id="KW-1133">Transmembrane helix</keyword>
<dbReference type="Proteomes" id="UP001501508">
    <property type="component" value="Unassembled WGS sequence"/>
</dbReference>
<evidence type="ECO:0000259" key="2">
    <source>
        <dbReference type="Pfam" id="PF04773"/>
    </source>
</evidence>
<organism evidence="4 5">
    <name type="scientific">Ravibacter arvi</name>
    <dbReference type="NCBI Taxonomy" id="2051041"/>
    <lineage>
        <taxon>Bacteria</taxon>
        <taxon>Pseudomonadati</taxon>
        <taxon>Bacteroidota</taxon>
        <taxon>Cytophagia</taxon>
        <taxon>Cytophagales</taxon>
        <taxon>Spirosomataceae</taxon>
        <taxon>Ravibacter</taxon>
    </lineage>
</organism>
<reference evidence="5" key="1">
    <citation type="journal article" date="2019" name="Int. J. Syst. Evol. Microbiol.">
        <title>The Global Catalogue of Microorganisms (GCM) 10K type strain sequencing project: providing services to taxonomists for standard genome sequencing and annotation.</title>
        <authorList>
            <consortium name="The Broad Institute Genomics Platform"/>
            <consortium name="The Broad Institute Genome Sequencing Center for Infectious Disease"/>
            <person name="Wu L."/>
            <person name="Ma J."/>
        </authorList>
    </citation>
    <scope>NUCLEOTIDE SEQUENCE [LARGE SCALE GENOMIC DNA]</scope>
    <source>
        <strain evidence="5">JCM 31920</strain>
    </source>
</reference>
<dbReference type="EMBL" id="BAABEY010000033">
    <property type="protein sequence ID" value="GAA4445299.1"/>
    <property type="molecule type" value="Genomic_DNA"/>
</dbReference>
<dbReference type="InterPro" id="IPR012373">
    <property type="entry name" value="Ferrdict_sens_TM"/>
</dbReference>
<name>A0ABP8M8I5_9BACT</name>
<protein>
    <recommendedName>
        <fullName evidence="6">FecR family protein</fullName>
    </recommendedName>
</protein>
<feature type="domain" description="Protein FecR C-terminal" evidence="3">
    <location>
        <begin position="276"/>
        <end position="328"/>
    </location>
</feature>
<accession>A0ABP8M8I5</accession>
<dbReference type="RefSeq" id="WP_345031904.1">
    <property type="nucleotide sequence ID" value="NZ_BAABEY010000033.1"/>
</dbReference>
<evidence type="ECO:0000259" key="3">
    <source>
        <dbReference type="Pfam" id="PF16344"/>
    </source>
</evidence>
<dbReference type="InterPro" id="IPR032508">
    <property type="entry name" value="FecR_C"/>
</dbReference>